<dbReference type="Proteomes" id="UP000189722">
    <property type="component" value="Unassembled WGS sequence"/>
</dbReference>
<evidence type="ECO:0000313" key="7">
    <source>
        <dbReference type="EMBL" id="MEK0309324.1"/>
    </source>
</evidence>
<name>A0A1S9M053_9MOLU</name>
<dbReference type="EMBL" id="MWKN01000056">
    <property type="protein sequence ID" value="OOP58489.1"/>
    <property type="molecule type" value="Genomic_DNA"/>
</dbReference>
<comment type="caution">
    <text evidence="8">The sequence shown here is derived from an EMBL/GenBank/DDBJ whole genome shotgun (WGS) entry which is preliminary data.</text>
</comment>
<dbReference type="SUPFAM" id="SSF53850">
    <property type="entry name" value="Periplasmic binding protein-like II"/>
    <property type="match status" value="1"/>
</dbReference>
<reference evidence="8 9" key="1">
    <citation type="submission" date="2017-02" db="EMBL/GenBank/DDBJ databases">
        <title>A draft genome of 'Candidatus Phytoplasma aurantifolia' the agent of the witches-broom disease of lime.</title>
        <authorList>
            <person name="Foissac X."/>
            <person name="Carle P."/>
        </authorList>
    </citation>
    <scope>NUCLEOTIDE SEQUENCE [LARGE SCALE GENOMIC DNA]</scope>
    <source>
        <strain evidence="8 9">WBDL</strain>
    </source>
</reference>
<comment type="similarity">
    <text evidence="2">Belongs to the NlpA lipoprotein family.</text>
</comment>
<keyword evidence="6" id="KW-0449">Lipoprotein</keyword>
<evidence type="ECO:0000256" key="5">
    <source>
        <dbReference type="ARBA" id="ARBA00023139"/>
    </source>
</evidence>
<reference evidence="7 10" key="2">
    <citation type="journal article" date="2023" name="Int. J. Syst. Evol. Microbiol.">
        <title>The observation of taxonomic boundaries for the 16SrII and 16SrXXV phytoplasmas using genome-based delimitation.</title>
        <authorList>
            <person name="Rodrigues Jardim B."/>
            <person name="Tran-Nguyen L.T.T."/>
            <person name="Gambley C."/>
            <person name="Al-Sadi A.M."/>
            <person name="Al-Subhi A.M."/>
            <person name="Foissac X."/>
            <person name="Salar P."/>
            <person name="Cai H."/>
            <person name="Yang J.Y."/>
            <person name="Davis R."/>
            <person name="Jones L."/>
            <person name="Rodoni B."/>
            <person name="Constable F.E."/>
        </authorList>
    </citation>
    <scope>NUCLEOTIDE SEQUENCE [LARGE SCALE GENOMIC DNA]</scope>
    <source>
        <strain evidence="7">BAWM-OMN-P75</strain>
    </source>
</reference>
<comment type="subcellular location">
    <subcellularLocation>
        <location evidence="1">Membrane</location>
        <topology evidence="1">Lipid-anchor</topology>
    </subcellularLocation>
</comment>
<dbReference type="GO" id="GO:0016020">
    <property type="term" value="C:membrane"/>
    <property type="evidence" value="ECO:0007669"/>
    <property type="project" value="UniProtKB-SubCell"/>
</dbReference>
<dbReference type="STRING" id="180978.B2G44_01840"/>
<evidence type="ECO:0000256" key="2">
    <source>
        <dbReference type="ARBA" id="ARBA00008973"/>
    </source>
</evidence>
<dbReference type="Gene3D" id="3.40.190.10">
    <property type="entry name" value="Periplasmic binding protein-like II"/>
    <property type="match status" value="2"/>
</dbReference>
<evidence type="ECO:0000256" key="3">
    <source>
        <dbReference type="ARBA" id="ARBA00022729"/>
    </source>
</evidence>
<evidence type="ECO:0000256" key="6">
    <source>
        <dbReference type="ARBA" id="ARBA00023288"/>
    </source>
</evidence>
<sequence length="307" mass="35843">MFNCQSCNCETKLKKIIKIATNFPSTLETLQKNKHLINQIGFELQIFDEKQLKEKYQVNCNDALKEGIIDFNIANNFHTMKAYNNYFIPEPLERLEMIEPFFHPKYGLYSHKNSPLKIKNLEDVKKIKNARVLFAPFNDLFTAPCDLSRSLLLLRKLNLIKINEQIIQKKGYNLSLEDIENISHLQFIKTDNIFKVAQLFDDYNKYDLAINCPGLMRQNNNFLRLGSIGLGINENEEPTDIVFSSYAIILAAKKNCQNNQNIQAMQWFLRNKEVQQTLLQTGQPNYDYIIVGNPEQLKYDILNKFDK</sequence>
<gene>
    <name evidence="8" type="ORF">B2G44_01840</name>
    <name evidence="7" type="ORF">OC712_02440</name>
</gene>
<protein>
    <submittedName>
        <fullName evidence="7">MetQ/NlpA family ABC transporter substrate-binding protein</fullName>
    </submittedName>
    <submittedName>
        <fullName evidence="8">Metal ABC transporter substrate-binding protein</fullName>
    </submittedName>
</protein>
<keyword evidence="5" id="KW-0564">Palmitate</keyword>
<evidence type="ECO:0000313" key="9">
    <source>
        <dbReference type="Proteomes" id="UP000189722"/>
    </source>
</evidence>
<keyword evidence="10" id="KW-1185">Reference proteome</keyword>
<dbReference type="Proteomes" id="UP001383392">
    <property type="component" value="Unassembled WGS sequence"/>
</dbReference>
<keyword evidence="4" id="KW-0472">Membrane</keyword>
<evidence type="ECO:0000313" key="8">
    <source>
        <dbReference type="EMBL" id="OOP58489.1"/>
    </source>
</evidence>
<dbReference type="RefSeq" id="WP_078123144.1">
    <property type="nucleotide sequence ID" value="NZ_JAOSJG010000033.1"/>
</dbReference>
<proteinExistence type="inferred from homology"/>
<dbReference type="AlphaFoldDB" id="A0A1S9M053"/>
<dbReference type="Pfam" id="PF03180">
    <property type="entry name" value="Lipoprotein_9"/>
    <property type="match status" value="1"/>
</dbReference>
<evidence type="ECO:0000256" key="1">
    <source>
        <dbReference type="ARBA" id="ARBA00004635"/>
    </source>
</evidence>
<evidence type="ECO:0000256" key="4">
    <source>
        <dbReference type="ARBA" id="ARBA00023136"/>
    </source>
</evidence>
<evidence type="ECO:0000313" key="10">
    <source>
        <dbReference type="Proteomes" id="UP001383392"/>
    </source>
</evidence>
<accession>A0A1S9M053</accession>
<dbReference type="InterPro" id="IPR004872">
    <property type="entry name" value="Lipoprotein_NlpA"/>
</dbReference>
<dbReference type="EMBL" id="JAOSJG010000033">
    <property type="protein sequence ID" value="MEK0309324.1"/>
    <property type="molecule type" value="Genomic_DNA"/>
</dbReference>
<organism evidence="8 9">
    <name type="scientific">Candidatus Phytoplasma citri</name>
    <dbReference type="NCBI Taxonomy" id="180978"/>
    <lineage>
        <taxon>Bacteria</taxon>
        <taxon>Bacillati</taxon>
        <taxon>Mycoplasmatota</taxon>
        <taxon>Mollicutes</taxon>
        <taxon>Acholeplasmatales</taxon>
        <taxon>Acholeplasmataceae</taxon>
        <taxon>Candidatus Phytoplasma</taxon>
        <taxon>16SrII (Peanut WB group)</taxon>
    </lineage>
</organism>
<keyword evidence="3" id="KW-0732">Signal</keyword>
<dbReference type="OrthoDB" id="385864at2"/>